<feature type="non-terminal residue" evidence="2">
    <location>
        <position position="1"/>
    </location>
</feature>
<dbReference type="Proteomes" id="UP000054564">
    <property type="component" value="Unassembled WGS sequence"/>
</dbReference>
<evidence type="ECO:0000313" key="3">
    <source>
        <dbReference type="Proteomes" id="UP000054564"/>
    </source>
</evidence>
<feature type="region of interest" description="Disordered" evidence="1">
    <location>
        <begin position="27"/>
        <end position="69"/>
    </location>
</feature>
<feature type="compositionally biased region" description="Polar residues" evidence="1">
    <location>
        <begin position="27"/>
        <end position="59"/>
    </location>
</feature>
<reference evidence="3" key="1">
    <citation type="submission" date="2014-03" db="EMBL/GenBank/DDBJ databases">
        <title>The Genome Sequence of Puccinia striiformis f. sp. tritici PST-78.</title>
        <authorList>
            <consortium name="The Broad Institute Genome Sequencing Platform"/>
            <person name="Cuomo C."/>
            <person name="Hulbert S."/>
            <person name="Chen X."/>
            <person name="Walker B."/>
            <person name="Young S.K."/>
            <person name="Zeng Q."/>
            <person name="Gargeya S."/>
            <person name="Fitzgerald M."/>
            <person name="Haas B."/>
            <person name="Abouelleil A."/>
            <person name="Alvarado L."/>
            <person name="Arachchi H.M."/>
            <person name="Berlin A.M."/>
            <person name="Chapman S.B."/>
            <person name="Goldberg J."/>
            <person name="Griggs A."/>
            <person name="Gujja S."/>
            <person name="Hansen M."/>
            <person name="Howarth C."/>
            <person name="Imamovic A."/>
            <person name="Larimer J."/>
            <person name="McCowan C."/>
            <person name="Montmayeur A."/>
            <person name="Murphy C."/>
            <person name="Neiman D."/>
            <person name="Pearson M."/>
            <person name="Priest M."/>
            <person name="Roberts A."/>
            <person name="Saif S."/>
            <person name="Shea T."/>
            <person name="Sisk P."/>
            <person name="Sykes S."/>
            <person name="Wortman J."/>
            <person name="Nusbaum C."/>
            <person name="Birren B."/>
        </authorList>
    </citation>
    <scope>NUCLEOTIDE SEQUENCE [LARGE SCALE GENOMIC DNA]</scope>
    <source>
        <strain evidence="3">race PST-78</strain>
    </source>
</reference>
<accession>A0A0L0UNQ7</accession>
<protein>
    <submittedName>
        <fullName evidence="2">Uncharacterized protein</fullName>
    </submittedName>
</protein>
<evidence type="ECO:0000313" key="2">
    <source>
        <dbReference type="EMBL" id="KNE88596.1"/>
    </source>
</evidence>
<gene>
    <name evidence="2" type="ORF">PSTG_17986</name>
</gene>
<organism evidence="2 3">
    <name type="scientific">Puccinia striiformis f. sp. tritici PST-78</name>
    <dbReference type="NCBI Taxonomy" id="1165861"/>
    <lineage>
        <taxon>Eukaryota</taxon>
        <taxon>Fungi</taxon>
        <taxon>Dikarya</taxon>
        <taxon>Basidiomycota</taxon>
        <taxon>Pucciniomycotina</taxon>
        <taxon>Pucciniomycetes</taxon>
        <taxon>Pucciniales</taxon>
        <taxon>Pucciniaceae</taxon>
        <taxon>Puccinia</taxon>
    </lineage>
</organism>
<dbReference type="AlphaFoldDB" id="A0A0L0UNQ7"/>
<sequence length="69" mass="7128">NNGEDVEDELIRSLAGVDIDNDSQNAATTQASHNVNHNLSNTGTSLARRNINNNSQNVGPQPATGGASA</sequence>
<name>A0A0L0UNQ7_9BASI</name>
<keyword evidence="3" id="KW-1185">Reference proteome</keyword>
<evidence type="ECO:0000256" key="1">
    <source>
        <dbReference type="SAM" id="MobiDB-lite"/>
    </source>
</evidence>
<comment type="caution">
    <text evidence="2">The sequence shown here is derived from an EMBL/GenBank/DDBJ whole genome shotgun (WGS) entry which is preliminary data.</text>
</comment>
<proteinExistence type="predicted"/>
<dbReference type="EMBL" id="AJIL01001376">
    <property type="protein sequence ID" value="KNE88596.1"/>
    <property type="molecule type" value="Genomic_DNA"/>
</dbReference>